<dbReference type="RefSeq" id="WP_062971460.1">
    <property type="nucleotide sequence ID" value="NZ_JAAXOS010000009.1"/>
</dbReference>
<dbReference type="InterPro" id="IPR020556">
    <property type="entry name" value="Amidase_CS"/>
</dbReference>
<evidence type="ECO:0000256" key="3">
    <source>
        <dbReference type="ARBA" id="ARBA00012922"/>
    </source>
</evidence>
<evidence type="ECO:0000256" key="1">
    <source>
        <dbReference type="ARBA" id="ARBA00001311"/>
    </source>
</evidence>
<dbReference type="GO" id="GO:0004040">
    <property type="term" value="F:amidase activity"/>
    <property type="evidence" value="ECO:0007669"/>
    <property type="project" value="UniProtKB-EC"/>
</dbReference>
<dbReference type="SUPFAM" id="SSF75304">
    <property type="entry name" value="Amidase signature (AS) enzymes"/>
    <property type="match status" value="1"/>
</dbReference>
<dbReference type="InterPro" id="IPR036928">
    <property type="entry name" value="AS_sf"/>
</dbReference>
<keyword evidence="6" id="KW-1185">Reference proteome</keyword>
<sequence>MDLQEVVSSGVLEQRELLAQRALTAEQLVEATLDGIDAAADLGAFTHVLRDEARAEAVERDRERAAGATVGPLHGVPVAVKDEFDVAGVVTTFGTRANSTPAVADAEAVRRLRAAGAIIVGKTAMPEFGQWPFTESSTFGVVHNPWDPRRSAGGSSGGSAAAVAAGLVPVALGGDGGGSIRIPAACCGLFGLKPQRGRVPIAPNEHLWWALGVAGPLTRGVLDSAVVYDVIRGSSPTDRFRAPDPATSFEAAARGPVRPLRIGYSTKSPIPLVKLDPQHVRAVRDTAKLLAELGHTVMEIDPAYPDSTHAFYPQFFGGVRAELPEVDHPELLEHRTRQTLTLGAWARRPVVEWAIRRGEAVTRKADRIFTECDLLLTPTIAIRPPLLGVLDGANTVRAQLASVPMVAYTAIWNVTGHPAASVPAGVGDDGLPLSVQLVGPTNGETTILPIAAQLEQARPHPRPALRSAG</sequence>
<name>A0A7X6R4H7_9NOCA</name>
<reference evidence="5 6" key="1">
    <citation type="submission" date="2020-04" db="EMBL/GenBank/DDBJ databases">
        <title>MicrobeNet Type strains.</title>
        <authorList>
            <person name="Nicholson A.C."/>
        </authorList>
    </citation>
    <scope>NUCLEOTIDE SEQUENCE [LARGE SCALE GENOMIC DNA]</scope>
    <source>
        <strain evidence="5 6">DSM 44956</strain>
    </source>
</reference>
<dbReference type="Pfam" id="PF01425">
    <property type="entry name" value="Amidase"/>
    <property type="match status" value="1"/>
</dbReference>
<dbReference type="EMBL" id="JAAXOS010000009">
    <property type="protein sequence ID" value="NKY28433.1"/>
    <property type="molecule type" value="Genomic_DNA"/>
</dbReference>
<dbReference type="Gene3D" id="3.90.1300.10">
    <property type="entry name" value="Amidase signature (AS) domain"/>
    <property type="match status" value="1"/>
</dbReference>
<dbReference type="AlphaFoldDB" id="A0A7X6R4H7"/>
<evidence type="ECO:0000256" key="2">
    <source>
        <dbReference type="ARBA" id="ARBA00009199"/>
    </source>
</evidence>
<comment type="catalytic activity">
    <reaction evidence="1">
        <text>a monocarboxylic acid amide + H2O = a monocarboxylate + NH4(+)</text>
        <dbReference type="Rhea" id="RHEA:12020"/>
        <dbReference type="ChEBI" id="CHEBI:15377"/>
        <dbReference type="ChEBI" id="CHEBI:28938"/>
        <dbReference type="ChEBI" id="CHEBI:35757"/>
        <dbReference type="ChEBI" id="CHEBI:83628"/>
        <dbReference type="EC" id="3.5.1.4"/>
    </reaction>
</comment>
<dbReference type="EC" id="3.5.1.4" evidence="3"/>
<protein>
    <recommendedName>
        <fullName evidence="3">amidase</fullName>
        <ecNumber evidence="3">3.5.1.4</ecNumber>
    </recommendedName>
</protein>
<evidence type="ECO:0000313" key="5">
    <source>
        <dbReference type="EMBL" id="NKY28433.1"/>
    </source>
</evidence>
<dbReference type="PANTHER" id="PTHR11895">
    <property type="entry name" value="TRANSAMIDASE"/>
    <property type="match status" value="1"/>
</dbReference>
<organism evidence="5 6">
    <name type="scientific">Nocardia gamkensis</name>
    <dbReference type="NCBI Taxonomy" id="352869"/>
    <lineage>
        <taxon>Bacteria</taxon>
        <taxon>Bacillati</taxon>
        <taxon>Actinomycetota</taxon>
        <taxon>Actinomycetes</taxon>
        <taxon>Mycobacteriales</taxon>
        <taxon>Nocardiaceae</taxon>
        <taxon>Nocardia</taxon>
    </lineage>
</organism>
<dbReference type="InterPro" id="IPR023631">
    <property type="entry name" value="Amidase_dom"/>
</dbReference>
<accession>A0A7X6R4H7</accession>
<evidence type="ECO:0000259" key="4">
    <source>
        <dbReference type="Pfam" id="PF01425"/>
    </source>
</evidence>
<dbReference type="Proteomes" id="UP000540698">
    <property type="component" value="Unassembled WGS sequence"/>
</dbReference>
<gene>
    <name evidence="5" type="ORF">HGB38_19710</name>
</gene>
<comment type="similarity">
    <text evidence="2">Belongs to the amidase family.</text>
</comment>
<evidence type="ECO:0000313" key="6">
    <source>
        <dbReference type="Proteomes" id="UP000540698"/>
    </source>
</evidence>
<dbReference type="PROSITE" id="PS00571">
    <property type="entry name" value="AMIDASES"/>
    <property type="match status" value="1"/>
</dbReference>
<proteinExistence type="inferred from homology"/>
<feature type="domain" description="Amidase" evidence="4">
    <location>
        <begin position="28"/>
        <end position="448"/>
    </location>
</feature>
<dbReference type="PANTHER" id="PTHR11895:SF7">
    <property type="entry name" value="GLUTAMYL-TRNA(GLN) AMIDOTRANSFERASE SUBUNIT A, MITOCHONDRIAL"/>
    <property type="match status" value="1"/>
</dbReference>
<keyword evidence="5" id="KW-0378">Hydrolase</keyword>
<dbReference type="InterPro" id="IPR000120">
    <property type="entry name" value="Amidase"/>
</dbReference>
<comment type="caution">
    <text evidence="5">The sequence shown here is derived from an EMBL/GenBank/DDBJ whole genome shotgun (WGS) entry which is preliminary data.</text>
</comment>
<dbReference type="NCBIfam" id="NF009119">
    <property type="entry name" value="PRK12470.1"/>
    <property type="match status" value="1"/>
</dbReference>